<keyword evidence="7" id="KW-1185">Reference proteome</keyword>
<dbReference type="OMA" id="IETRYDM"/>
<dbReference type="InterPro" id="IPR039758">
    <property type="entry name" value="NAGK-like"/>
</dbReference>
<sequence>MKYFGGVEGGATHSKLVICDENGETVASVSGPGTNHWQLGIPECAKRIAEMVNDAKEKANIPLSLELDSLGLSLSGCEQKASNDKLENELRSNYPNVAQNYVVCSDTVGSIYTASPIGGMVLIAGTGSNALLLNPDGSSHRCGGWGHMMGDEGSAWWISNRAVKYVFDDMDNFIRSPYPTERVWRLIQEHFNIETQEDLLQHCYSRFHKAFFAGLCKKLAELAKDGDKLAALVFSEGGSVMARHVLAITDKVDKALLVCDTLDIVCVGSVFLSWDLLCKSFIKELDTADLPFALRLLRITKTMAYGAAYMAADHLKFNMPRNYQDNYKVFHHYKPGEDPNKQIHLNGNSIAR</sequence>
<name>A0A7R8YUQ3_HERIL</name>
<evidence type="ECO:0000256" key="1">
    <source>
        <dbReference type="ARBA" id="ARBA00006198"/>
    </source>
</evidence>
<dbReference type="AlphaFoldDB" id="A0A7R8YUQ3"/>
<dbReference type="Proteomes" id="UP000594454">
    <property type="component" value="Chromosome 3"/>
</dbReference>
<evidence type="ECO:0000259" key="5">
    <source>
        <dbReference type="Pfam" id="PF01869"/>
    </source>
</evidence>
<evidence type="ECO:0000256" key="2">
    <source>
        <dbReference type="ARBA" id="ARBA00012122"/>
    </source>
</evidence>
<comment type="similarity">
    <text evidence="1">Belongs to the eukaryotic-type N-acetylglucosamine kinase family.</text>
</comment>
<dbReference type="Pfam" id="PF01869">
    <property type="entry name" value="BcrAD_BadFG"/>
    <property type="match status" value="1"/>
</dbReference>
<feature type="domain" description="ATPase BadF/BadG/BcrA/BcrD type" evidence="5">
    <location>
        <begin position="6"/>
        <end position="274"/>
    </location>
</feature>
<reference evidence="6 7" key="1">
    <citation type="submission" date="2020-11" db="EMBL/GenBank/DDBJ databases">
        <authorList>
            <person name="Wallbank WR R."/>
            <person name="Pardo Diaz C."/>
            <person name="Kozak K."/>
            <person name="Martin S."/>
            <person name="Jiggins C."/>
            <person name="Moest M."/>
            <person name="Warren A I."/>
            <person name="Generalovic N T."/>
            <person name="Byers J.R.P. K."/>
            <person name="Montejo-Kovacevich G."/>
            <person name="Yen C E."/>
        </authorList>
    </citation>
    <scope>NUCLEOTIDE SEQUENCE [LARGE SCALE GENOMIC DNA]</scope>
</reference>
<dbReference type="SUPFAM" id="SSF53067">
    <property type="entry name" value="Actin-like ATPase domain"/>
    <property type="match status" value="2"/>
</dbReference>
<organism evidence="6 7">
    <name type="scientific">Hermetia illucens</name>
    <name type="common">Black soldier fly</name>
    <dbReference type="NCBI Taxonomy" id="343691"/>
    <lineage>
        <taxon>Eukaryota</taxon>
        <taxon>Metazoa</taxon>
        <taxon>Ecdysozoa</taxon>
        <taxon>Arthropoda</taxon>
        <taxon>Hexapoda</taxon>
        <taxon>Insecta</taxon>
        <taxon>Pterygota</taxon>
        <taxon>Neoptera</taxon>
        <taxon>Endopterygota</taxon>
        <taxon>Diptera</taxon>
        <taxon>Brachycera</taxon>
        <taxon>Stratiomyomorpha</taxon>
        <taxon>Stratiomyidae</taxon>
        <taxon>Hermetiinae</taxon>
        <taxon>Hermetia</taxon>
    </lineage>
</organism>
<gene>
    <name evidence="6" type="ORF">HERILL_LOCUS7874</name>
</gene>
<dbReference type="InParanoid" id="A0A7R8YUQ3"/>
<dbReference type="GO" id="GO:0045127">
    <property type="term" value="F:N-acetylglucosamine kinase activity"/>
    <property type="evidence" value="ECO:0007669"/>
    <property type="project" value="UniProtKB-EC"/>
</dbReference>
<dbReference type="CDD" id="cd24078">
    <property type="entry name" value="ASKHA_NBD_NAGK_meta"/>
    <property type="match status" value="1"/>
</dbReference>
<evidence type="ECO:0000256" key="3">
    <source>
        <dbReference type="ARBA" id="ARBA00014974"/>
    </source>
</evidence>
<evidence type="ECO:0000313" key="6">
    <source>
        <dbReference type="EMBL" id="CAD7085006.1"/>
    </source>
</evidence>
<evidence type="ECO:0000313" key="7">
    <source>
        <dbReference type="Proteomes" id="UP000594454"/>
    </source>
</evidence>
<dbReference type="Gene3D" id="3.30.420.40">
    <property type="match status" value="1"/>
</dbReference>
<proteinExistence type="inferred from homology"/>
<dbReference type="OrthoDB" id="311172at2759"/>
<dbReference type="InterPro" id="IPR043129">
    <property type="entry name" value="ATPase_NBD"/>
</dbReference>
<dbReference type="FunCoup" id="A0A7R8YUQ3">
    <property type="interactions" value="338"/>
</dbReference>
<accession>A0A7R8YUQ3</accession>
<evidence type="ECO:0000256" key="4">
    <source>
        <dbReference type="ARBA" id="ARBA00031123"/>
    </source>
</evidence>
<dbReference type="PANTHER" id="PTHR12862">
    <property type="entry name" value="BADF TYPE ATPASE DOMAIN-CONTAINING PROTEIN"/>
    <property type="match status" value="1"/>
</dbReference>
<dbReference type="EC" id="2.7.1.59" evidence="2"/>
<dbReference type="EMBL" id="LR899011">
    <property type="protein sequence ID" value="CAD7085006.1"/>
    <property type="molecule type" value="Genomic_DNA"/>
</dbReference>
<protein>
    <recommendedName>
        <fullName evidence="3">N-acetyl-D-glucosamine kinase</fullName>
        <ecNumber evidence="2">2.7.1.59</ecNumber>
    </recommendedName>
    <alternativeName>
        <fullName evidence="4">GlcNAc kinase</fullName>
    </alternativeName>
</protein>
<dbReference type="InterPro" id="IPR002731">
    <property type="entry name" value="ATPase_BadF"/>
</dbReference>
<dbReference type="PANTHER" id="PTHR12862:SF0">
    <property type="entry name" value="N-ACETYL-D-GLUCOSAMINE KINASE"/>
    <property type="match status" value="1"/>
</dbReference>